<dbReference type="PANTHER" id="PTHR42810">
    <property type="entry name" value="PURINE PERMEASE C1399.01C-RELATED"/>
    <property type="match status" value="1"/>
</dbReference>
<keyword evidence="11" id="KW-1185">Reference proteome</keyword>
<evidence type="ECO:0000313" key="10">
    <source>
        <dbReference type="EMBL" id="TWE20355.1"/>
    </source>
</evidence>
<dbReference type="OrthoDB" id="9805749at2"/>
<keyword evidence="7 9" id="KW-0472">Membrane</keyword>
<dbReference type="InterPro" id="IPR017588">
    <property type="entry name" value="UacT-like"/>
</dbReference>
<feature type="transmembrane region" description="Helical" evidence="9">
    <location>
        <begin position="356"/>
        <end position="373"/>
    </location>
</feature>
<name>A0A561EXL5_9ACTN</name>
<proteinExistence type="inferred from homology"/>
<dbReference type="Pfam" id="PF00860">
    <property type="entry name" value="Xan_ur_permease"/>
    <property type="match status" value="1"/>
</dbReference>
<dbReference type="GO" id="GO:0042907">
    <property type="term" value="F:xanthine transmembrane transporter activity"/>
    <property type="evidence" value="ECO:0007669"/>
    <property type="project" value="TreeGrafter"/>
</dbReference>
<evidence type="ECO:0000256" key="3">
    <source>
        <dbReference type="ARBA" id="ARBA00022448"/>
    </source>
</evidence>
<dbReference type="NCBIfam" id="TIGR00801">
    <property type="entry name" value="ncs2"/>
    <property type="match status" value="1"/>
</dbReference>
<comment type="similarity">
    <text evidence="2">Belongs to the nucleobase:cation symporter-2 (NCS2) (TC 2.A.40) family.</text>
</comment>
<keyword evidence="4" id="KW-1003">Cell membrane</keyword>
<feature type="transmembrane region" description="Helical" evidence="9">
    <location>
        <begin position="114"/>
        <end position="130"/>
    </location>
</feature>
<feature type="transmembrane region" description="Helical" evidence="9">
    <location>
        <begin position="177"/>
        <end position="197"/>
    </location>
</feature>
<evidence type="ECO:0000256" key="2">
    <source>
        <dbReference type="ARBA" id="ARBA00008821"/>
    </source>
</evidence>
<keyword evidence="3" id="KW-0813">Transport</keyword>
<evidence type="ECO:0000256" key="1">
    <source>
        <dbReference type="ARBA" id="ARBA00004651"/>
    </source>
</evidence>
<feature type="transmembrane region" description="Helical" evidence="9">
    <location>
        <begin position="34"/>
        <end position="52"/>
    </location>
</feature>
<dbReference type="NCBIfam" id="NF037981">
    <property type="entry name" value="NCS2_1"/>
    <property type="match status" value="1"/>
</dbReference>
<dbReference type="RefSeq" id="WP_145794646.1">
    <property type="nucleotide sequence ID" value="NZ_BAAABR010000047.1"/>
</dbReference>
<comment type="caution">
    <text evidence="10">The sequence shown here is derived from an EMBL/GenBank/DDBJ whole genome shotgun (WGS) entry which is preliminary data.</text>
</comment>
<feature type="transmembrane region" description="Helical" evidence="9">
    <location>
        <begin position="422"/>
        <end position="442"/>
    </location>
</feature>
<dbReference type="GO" id="GO:0005886">
    <property type="term" value="C:plasma membrane"/>
    <property type="evidence" value="ECO:0007669"/>
    <property type="project" value="UniProtKB-SubCell"/>
</dbReference>
<feature type="region of interest" description="Disordered" evidence="8">
    <location>
        <begin position="453"/>
        <end position="481"/>
    </location>
</feature>
<evidence type="ECO:0000256" key="6">
    <source>
        <dbReference type="ARBA" id="ARBA00022989"/>
    </source>
</evidence>
<organism evidence="10 11">
    <name type="scientific">Kitasatospora atroaurantiaca</name>
    <dbReference type="NCBI Taxonomy" id="285545"/>
    <lineage>
        <taxon>Bacteria</taxon>
        <taxon>Bacillati</taxon>
        <taxon>Actinomycetota</taxon>
        <taxon>Actinomycetes</taxon>
        <taxon>Kitasatosporales</taxon>
        <taxon>Streptomycetaceae</taxon>
        <taxon>Kitasatospora</taxon>
    </lineage>
</organism>
<feature type="transmembrane region" description="Helical" evidence="9">
    <location>
        <begin position="204"/>
        <end position="223"/>
    </location>
</feature>
<feature type="transmembrane region" description="Helical" evidence="9">
    <location>
        <begin position="58"/>
        <end position="79"/>
    </location>
</feature>
<feature type="transmembrane region" description="Helical" evidence="9">
    <location>
        <begin position="142"/>
        <end position="165"/>
    </location>
</feature>
<evidence type="ECO:0000256" key="8">
    <source>
        <dbReference type="SAM" id="MobiDB-lite"/>
    </source>
</evidence>
<evidence type="ECO:0000256" key="9">
    <source>
        <dbReference type="SAM" id="Phobius"/>
    </source>
</evidence>
<dbReference type="EMBL" id="VIVR01000001">
    <property type="protein sequence ID" value="TWE20355.1"/>
    <property type="molecule type" value="Genomic_DNA"/>
</dbReference>
<accession>A0A561EXL5</accession>
<comment type="subcellular location">
    <subcellularLocation>
        <location evidence="1">Cell membrane</location>
        <topology evidence="1">Multi-pass membrane protein</topology>
    </subcellularLocation>
</comment>
<feature type="transmembrane region" description="Helical" evidence="9">
    <location>
        <begin position="91"/>
        <end position="108"/>
    </location>
</feature>
<evidence type="ECO:0000256" key="4">
    <source>
        <dbReference type="ARBA" id="ARBA00022475"/>
    </source>
</evidence>
<protein>
    <submittedName>
        <fullName evidence="10">NCS2 family nucleobase:cation symporter-2</fullName>
    </submittedName>
</protein>
<evidence type="ECO:0000256" key="5">
    <source>
        <dbReference type="ARBA" id="ARBA00022692"/>
    </source>
</evidence>
<dbReference type="NCBIfam" id="TIGR03173">
    <property type="entry name" value="pbuX"/>
    <property type="match status" value="1"/>
</dbReference>
<feature type="transmembrane region" description="Helical" evidence="9">
    <location>
        <begin position="243"/>
        <end position="263"/>
    </location>
</feature>
<keyword evidence="6 9" id="KW-1133">Transmembrane helix</keyword>
<keyword evidence="5 9" id="KW-0812">Transmembrane</keyword>
<dbReference type="AlphaFoldDB" id="A0A561EXL5"/>
<feature type="transmembrane region" description="Helical" evidence="9">
    <location>
        <begin position="327"/>
        <end position="350"/>
    </location>
</feature>
<dbReference type="Proteomes" id="UP000318416">
    <property type="component" value="Unassembled WGS sequence"/>
</dbReference>
<feature type="transmembrane region" description="Helical" evidence="9">
    <location>
        <begin position="385"/>
        <end position="402"/>
    </location>
</feature>
<sequence length="481" mass="49785">MQSSQSERSSPAEVHPVDEVLPAPRLAILGLQHVFIMYAGAVAVPFIVGSALKLDMRTIALLVNADLLVAGIATIIQAVGISKIFGVRLPVVAGATFTVVSPMITIAAKHGLPTVYGAMLCSGVFGLLIAKPFSKMIKFFPPLVAGTVIAVIGLSLIGPGAGMIAGHNTGAADYGQVSHIALGFGVIALIVVFSKVLRGFLGQIAPLLALVVGTLVSIPMHLLHLDGVKSADWIGIASPFHFGAPRFDAAAIISMCIVMLVTYTESTADMLAVAEMTGKELTDGDIARGLATDGLSAVLGGTMNSFPDTAYAENVGLVQMTGVRSRWVVAVAGCFLLVMGLVPKVGAFVAAVPEPVVGGAALVMFAMVTAVGIQTLKKVDFTGNHNFLVVAVSLGVGMLPAVATDQFGNEVFFKNFPDWTQIIFGSPITLTVILAFGLNLVFNHLTAPRSRTALPHQATSTVGPDPVGPDPDDSQPSTASL</sequence>
<gene>
    <name evidence="10" type="ORF">FB465_5504</name>
</gene>
<evidence type="ECO:0000313" key="11">
    <source>
        <dbReference type="Proteomes" id="UP000318416"/>
    </source>
</evidence>
<dbReference type="InterPro" id="IPR006043">
    <property type="entry name" value="NCS2"/>
</dbReference>
<evidence type="ECO:0000256" key="7">
    <source>
        <dbReference type="ARBA" id="ARBA00023136"/>
    </source>
</evidence>
<dbReference type="PROSITE" id="PS01116">
    <property type="entry name" value="XANTH_URACIL_PERMASE"/>
    <property type="match status" value="1"/>
</dbReference>
<reference evidence="10 11" key="1">
    <citation type="submission" date="2019-06" db="EMBL/GenBank/DDBJ databases">
        <title>Sequencing the genomes of 1000 actinobacteria strains.</title>
        <authorList>
            <person name="Klenk H.-P."/>
        </authorList>
    </citation>
    <scope>NUCLEOTIDE SEQUENCE [LARGE SCALE GENOMIC DNA]</scope>
    <source>
        <strain evidence="10 11">DSM 41649</strain>
    </source>
</reference>
<dbReference type="InterPro" id="IPR006042">
    <property type="entry name" value="Xan_ur_permease"/>
</dbReference>
<dbReference type="PANTHER" id="PTHR42810:SF4">
    <property type="entry name" value="URIC ACID TRANSPORTER UACT"/>
    <property type="match status" value="1"/>
</dbReference>